<evidence type="ECO:0000313" key="2">
    <source>
        <dbReference type="Proteomes" id="UP001367508"/>
    </source>
</evidence>
<gene>
    <name evidence="1" type="ORF">VNO77_36877</name>
</gene>
<accession>A0AAN9KAI8</accession>
<comment type="caution">
    <text evidence="1">The sequence shown here is derived from an EMBL/GenBank/DDBJ whole genome shotgun (WGS) entry which is preliminary data.</text>
</comment>
<reference evidence="1 2" key="1">
    <citation type="submission" date="2024-01" db="EMBL/GenBank/DDBJ databases">
        <title>The genomes of 5 underutilized Papilionoideae crops provide insights into root nodulation and disease resistanc.</title>
        <authorList>
            <person name="Jiang F."/>
        </authorList>
    </citation>
    <scope>NUCLEOTIDE SEQUENCE [LARGE SCALE GENOMIC DNA]</scope>
    <source>
        <strain evidence="1">LVBAO_FW01</strain>
        <tissue evidence="1">Leaves</tissue>
    </source>
</reference>
<dbReference type="EMBL" id="JAYMYQ010000009">
    <property type="protein sequence ID" value="KAK7312763.1"/>
    <property type="molecule type" value="Genomic_DNA"/>
</dbReference>
<protein>
    <submittedName>
        <fullName evidence="1">Uncharacterized protein</fullName>
    </submittedName>
</protein>
<dbReference type="AlphaFoldDB" id="A0AAN9KAI8"/>
<name>A0AAN9KAI8_CANGL</name>
<keyword evidence="2" id="KW-1185">Reference proteome</keyword>
<evidence type="ECO:0000313" key="1">
    <source>
        <dbReference type="EMBL" id="KAK7312763.1"/>
    </source>
</evidence>
<dbReference type="Proteomes" id="UP001367508">
    <property type="component" value="Unassembled WGS sequence"/>
</dbReference>
<sequence>MPVLPLLHIYPQHDMRYAVVKFNVSMERVENILMLTEVIVGARYTRQLGVMLGHLFIFVRPMDSDENAYMDNEKRQSIPIVNSLSRRTTLVSDL</sequence>
<proteinExistence type="predicted"/>
<organism evidence="1 2">
    <name type="scientific">Canavalia gladiata</name>
    <name type="common">Sword bean</name>
    <name type="synonym">Dolichos gladiatus</name>
    <dbReference type="NCBI Taxonomy" id="3824"/>
    <lineage>
        <taxon>Eukaryota</taxon>
        <taxon>Viridiplantae</taxon>
        <taxon>Streptophyta</taxon>
        <taxon>Embryophyta</taxon>
        <taxon>Tracheophyta</taxon>
        <taxon>Spermatophyta</taxon>
        <taxon>Magnoliopsida</taxon>
        <taxon>eudicotyledons</taxon>
        <taxon>Gunneridae</taxon>
        <taxon>Pentapetalae</taxon>
        <taxon>rosids</taxon>
        <taxon>fabids</taxon>
        <taxon>Fabales</taxon>
        <taxon>Fabaceae</taxon>
        <taxon>Papilionoideae</taxon>
        <taxon>50 kb inversion clade</taxon>
        <taxon>NPAAA clade</taxon>
        <taxon>indigoferoid/millettioid clade</taxon>
        <taxon>Phaseoleae</taxon>
        <taxon>Canavalia</taxon>
    </lineage>
</organism>